<comment type="caution">
    <text evidence="1">The sequence shown here is derived from an EMBL/GenBank/DDBJ whole genome shotgun (WGS) entry which is preliminary data.</text>
</comment>
<gene>
    <name evidence="1" type="ORF">GCM10022247_42070</name>
</gene>
<evidence type="ECO:0000313" key="2">
    <source>
        <dbReference type="Proteomes" id="UP001501747"/>
    </source>
</evidence>
<sequence length="89" mass="9536">MVDDARINDLKAVLAQLADRAEQHAGHAEALWRAQVATLNELTATWEGSRHDASCTARGLVADAVGKLDGARSRLHRTVVLLRVVAAAL</sequence>
<keyword evidence="2" id="KW-1185">Reference proteome</keyword>
<name>A0ABP7SPR1_9PSEU</name>
<evidence type="ECO:0000313" key="1">
    <source>
        <dbReference type="EMBL" id="GAA4014771.1"/>
    </source>
</evidence>
<evidence type="ECO:0008006" key="3">
    <source>
        <dbReference type="Google" id="ProtNLM"/>
    </source>
</evidence>
<dbReference type="RefSeq" id="WP_344877322.1">
    <property type="nucleotide sequence ID" value="NZ_BAABAL010000016.1"/>
</dbReference>
<proteinExistence type="predicted"/>
<organism evidence="1 2">
    <name type="scientific">Allokutzneria multivorans</name>
    <dbReference type="NCBI Taxonomy" id="1142134"/>
    <lineage>
        <taxon>Bacteria</taxon>
        <taxon>Bacillati</taxon>
        <taxon>Actinomycetota</taxon>
        <taxon>Actinomycetes</taxon>
        <taxon>Pseudonocardiales</taxon>
        <taxon>Pseudonocardiaceae</taxon>
        <taxon>Allokutzneria</taxon>
    </lineage>
</organism>
<protein>
    <recommendedName>
        <fullName evidence="3">WXG100 family type VII secretion target</fullName>
    </recommendedName>
</protein>
<accession>A0ABP7SPR1</accession>
<reference evidence="2" key="1">
    <citation type="journal article" date="2019" name="Int. J. Syst. Evol. Microbiol.">
        <title>The Global Catalogue of Microorganisms (GCM) 10K type strain sequencing project: providing services to taxonomists for standard genome sequencing and annotation.</title>
        <authorList>
            <consortium name="The Broad Institute Genomics Platform"/>
            <consortium name="The Broad Institute Genome Sequencing Center for Infectious Disease"/>
            <person name="Wu L."/>
            <person name="Ma J."/>
        </authorList>
    </citation>
    <scope>NUCLEOTIDE SEQUENCE [LARGE SCALE GENOMIC DNA]</scope>
    <source>
        <strain evidence="2">JCM 17342</strain>
    </source>
</reference>
<dbReference type="Proteomes" id="UP001501747">
    <property type="component" value="Unassembled WGS sequence"/>
</dbReference>
<dbReference type="EMBL" id="BAABAL010000016">
    <property type="protein sequence ID" value="GAA4014771.1"/>
    <property type="molecule type" value="Genomic_DNA"/>
</dbReference>